<dbReference type="EC" id="1.1.1.79" evidence="1"/>
<dbReference type="Gene3D" id="3.40.50.720">
    <property type="entry name" value="NAD(P)-binding Rossmann-like Domain"/>
    <property type="match status" value="1"/>
</dbReference>
<proteinExistence type="predicted"/>
<dbReference type="AlphaFoldDB" id="A0A848NT70"/>
<sequence>MKKNVFVFSRLAPEHLERLQCQFNVRVLEPKQGDIDAQYAAALPDTHGMIGVGRPLGARQLEQAKQLEGITSVPVGH</sequence>
<comment type="caution">
    <text evidence="1">The sequence shown here is derived from an EMBL/GenBank/DDBJ whole genome shotgun (WGS) entry which is preliminary data.</text>
</comment>
<gene>
    <name evidence="1" type="ORF">HGQ98_35050</name>
</gene>
<reference evidence="1 2" key="1">
    <citation type="submission" date="2020-04" db="EMBL/GenBank/DDBJ databases">
        <title>Achromobacter ruhlandii genome sequencing and assembly.</title>
        <authorList>
            <person name="Martins R.C.R."/>
            <person name="Perdigao-Neto L.V."/>
            <person name="Levin A.S.S."/>
            <person name="Costa S.F."/>
        </authorList>
    </citation>
    <scope>NUCLEOTIDE SEQUENCE [LARGE SCALE GENOMIC DNA]</scope>
    <source>
        <strain evidence="1 2">9035ralo</strain>
    </source>
</reference>
<dbReference type="SUPFAM" id="SSF52283">
    <property type="entry name" value="Formate/glycerate dehydrogenase catalytic domain-like"/>
    <property type="match status" value="1"/>
</dbReference>
<organism evidence="1 2">
    <name type="scientific">Achromobacter ruhlandii</name>
    <dbReference type="NCBI Taxonomy" id="72557"/>
    <lineage>
        <taxon>Bacteria</taxon>
        <taxon>Pseudomonadati</taxon>
        <taxon>Pseudomonadota</taxon>
        <taxon>Betaproteobacteria</taxon>
        <taxon>Burkholderiales</taxon>
        <taxon>Alcaligenaceae</taxon>
        <taxon>Achromobacter</taxon>
    </lineage>
</organism>
<dbReference type="EC" id="1.1.1.81" evidence="1"/>
<name>A0A848NT70_9BURK</name>
<dbReference type="GO" id="GO:0030267">
    <property type="term" value="F:glyoxylate reductase (NADPH) activity"/>
    <property type="evidence" value="ECO:0007669"/>
    <property type="project" value="UniProtKB-EC"/>
</dbReference>
<accession>A0A848NT70</accession>
<keyword evidence="1" id="KW-0670">Pyruvate</keyword>
<keyword evidence="1" id="KW-0560">Oxidoreductase</keyword>
<dbReference type="GO" id="GO:0016618">
    <property type="term" value="F:hydroxypyruvate reductase [NAD(P)H] activity"/>
    <property type="evidence" value="ECO:0007669"/>
    <property type="project" value="UniProtKB-EC"/>
</dbReference>
<evidence type="ECO:0000313" key="2">
    <source>
        <dbReference type="Proteomes" id="UP000542405"/>
    </source>
</evidence>
<dbReference type="Proteomes" id="UP000542405">
    <property type="component" value="Unassembled WGS sequence"/>
</dbReference>
<protein>
    <submittedName>
        <fullName evidence="1">Bifunctional glyoxylate/hydroxypyruvate reductase B</fullName>
        <ecNumber evidence="1">1.1.1.79</ecNumber>
        <ecNumber evidence="1">1.1.1.81</ecNumber>
    </submittedName>
</protein>
<evidence type="ECO:0000313" key="1">
    <source>
        <dbReference type="EMBL" id="NMU94202.1"/>
    </source>
</evidence>
<dbReference type="EMBL" id="JABBZE010001456">
    <property type="protein sequence ID" value="NMU94202.1"/>
    <property type="molecule type" value="Genomic_DNA"/>
</dbReference>
<feature type="non-terminal residue" evidence="1">
    <location>
        <position position="77"/>
    </location>
</feature>